<evidence type="ECO:0000313" key="2">
    <source>
        <dbReference type="Proteomes" id="UP001060170"/>
    </source>
</evidence>
<evidence type="ECO:0000313" key="1">
    <source>
        <dbReference type="EMBL" id="KAI7940861.1"/>
    </source>
</evidence>
<name>A0ACC0DXX9_9BASI</name>
<organism evidence="1 2">
    <name type="scientific">Puccinia striiformis f. sp. tritici</name>
    <dbReference type="NCBI Taxonomy" id="168172"/>
    <lineage>
        <taxon>Eukaryota</taxon>
        <taxon>Fungi</taxon>
        <taxon>Dikarya</taxon>
        <taxon>Basidiomycota</taxon>
        <taxon>Pucciniomycotina</taxon>
        <taxon>Pucciniomycetes</taxon>
        <taxon>Pucciniales</taxon>
        <taxon>Pucciniaceae</taxon>
        <taxon>Puccinia</taxon>
    </lineage>
</organism>
<reference evidence="2" key="2">
    <citation type="journal article" date="2018" name="Mol. Plant Microbe Interact.">
        <title>Genome sequence resources for the wheat stripe rust pathogen (Puccinia striiformis f. sp. tritici) and the barley stripe rust pathogen (Puccinia striiformis f. sp. hordei).</title>
        <authorList>
            <person name="Xia C."/>
            <person name="Wang M."/>
            <person name="Yin C."/>
            <person name="Cornejo O.E."/>
            <person name="Hulbert S.H."/>
            <person name="Chen X."/>
        </authorList>
    </citation>
    <scope>NUCLEOTIDE SEQUENCE [LARGE SCALE GENOMIC DNA]</scope>
    <source>
        <strain evidence="2">93-210</strain>
    </source>
</reference>
<protein>
    <submittedName>
        <fullName evidence="1">Uncharacterized protein</fullName>
    </submittedName>
</protein>
<proteinExistence type="predicted"/>
<reference evidence="1 2" key="3">
    <citation type="journal article" date="2022" name="Microbiol. Spectr.">
        <title>Folding features and dynamics of 3D genome architecture in plant fungal pathogens.</title>
        <authorList>
            <person name="Xia C."/>
        </authorList>
    </citation>
    <scope>NUCLEOTIDE SEQUENCE [LARGE SCALE GENOMIC DNA]</scope>
    <source>
        <strain evidence="1 2">93-210</strain>
    </source>
</reference>
<comment type="caution">
    <text evidence="1">The sequence shown here is derived from an EMBL/GenBank/DDBJ whole genome shotgun (WGS) entry which is preliminary data.</text>
</comment>
<sequence length="483" mass="53376">MDDQSAEHDYGLCSITYYNHTSTSHPIPAIESPIFTTTRLIQNLLFPLSYSRMVASLRTTSRGSRVSAESAPNLTPILLRKSRKALKTKYVTDILSQDNGVFGIEATHQRLPHDVRRLALVSSSLLRVPLKDPIRPLALQSTGGPVGKSQSFGKFNGPNPTIYLNARLNLSSPDCRTLRPLTISNPPASGLRSAKNSKSLRSTNVSFYSARESPKSSIDGVISKDFAVPQFEYFPLTGQPAEADLNHRSLYGGSLVSSSCNDRGSTVDDSTEGSFHCRGLSSSQFTPTSRSHLSARSQPSNRSQLSSSCSQPSHRSQPSNFRQRSDRFQLSSLGSLERSDPGLRFLRQTNLHPIIDCCNQSDQTPSPASGLDLRKDQSHENLTFDVSRTQVSKSKDQLAIEKTDKHPPTSENSSRTTDPIAAIIPANTNPQEGGSIFKCALMRRIIKTFGPDMVVLNDKRKKFQNDLRATLRRKFRHGLYKRA</sequence>
<accession>A0ACC0DXX9</accession>
<dbReference type="EMBL" id="CM045877">
    <property type="protein sequence ID" value="KAI7940861.1"/>
    <property type="molecule type" value="Genomic_DNA"/>
</dbReference>
<gene>
    <name evidence="1" type="ORF">MJO28_013146</name>
</gene>
<reference evidence="2" key="1">
    <citation type="journal article" date="2018" name="BMC Genomics">
        <title>Genomic insights into host adaptation between the wheat stripe rust pathogen (Puccinia striiformis f. sp. tritici) and the barley stripe rust pathogen (Puccinia striiformis f. sp. hordei).</title>
        <authorList>
            <person name="Xia C."/>
            <person name="Wang M."/>
            <person name="Yin C."/>
            <person name="Cornejo O.E."/>
            <person name="Hulbert S.H."/>
            <person name="Chen X."/>
        </authorList>
    </citation>
    <scope>NUCLEOTIDE SEQUENCE [LARGE SCALE GENOMIC DNA]</scope>
    <source>
        <strain evidence="2">93-210</strain>
    </source>
</reference>
<dbReference type="Proteomes" id="UP001060170">
    <property type="component" value="Chromosome 13"/>
</dbReference>
<keyword evidence="2" id="KW-1185">Reference proteome</keyword>